<feature type="compositionally biased region" description="Polar residues" evidence="1">
    <location>
        <begin position="45"/>
        <end position="56"/>
    </location>
</feature>
<evidence type="ECO:0000313" key="5">
    <source>
        <dbReference type="Proteomes" id="UP000075799"/>
    </source>
</evidence>
<reference evidence="4 5" key="1">
    <citation type="submission" date="2016-03" db="EMBL/GenBank/DDBJ databases">
        <authorList>
            <person name="Ploux O."/>
        </authorList>
    </citation>
    <scope>NUCLEOTIDE SEQUENCE [LARGE SCALE GENOMIC DNA]</scope>
    <source>
        <strain evidence="2 4">BER2</strain>
        <strain evidence="3 5">EC13</strain>
    </source>
</reference>
<protein>
    <submittedName>
        <fullName evidence="2">Uncharacterized protein</fullName>
    </submittedName>
</protein>
<dbReference type="OrthoDB" id="5296118at2"/>
<sequence>MGVLKAIGDFLFGKDPDIFDEKGNVSHKLPKKKWEAWHNRTKTDPQYNWRNHTGITGATKKKNSN</sequence>
<dbReference type="Proteomes" id="UP000075799">
    <property type="component" value="Unassembled WGS sequence"/>
</dbReference>
<evidence type="ECO:0000256" key="1">
    <source>
        <dbReference type="SAM" id="MobiDB-lite"/>
    </source>
</evidence>
<dbReference type="EMBL" id="LUKF01000017">
    <property type="protein sequence ID" value="KYG61271.1"/>
    <property type="molecule type" value="Genomic_DNA"/>
</dbReference>
<dbReference type="EMBL" id="LUKD01000005">
    <property type="protein sequence ID" value="KYG65317.1"/>
    <property type="molecule type" value="Genomic_DNA"/>
</dbReference>
<accession>A0A150WED3</accession>
<evidence type="ECO:0000313" key="3">
    <source>
        <dbReference type="EMBL" id="KYG65317.1"/>
    </source>
</evidence>
<feature type="region of interest" description="Disordered" evidence="1">
    <location>
        <begin position="45"/>
        <end position="65"/>
    </location>
</feature>
<gene>
    <name evidence="2" type="ORF">AZI85_10045</name>
    <name evidence="3" type="ORF">AZI87_12240</name>
</gene>
<comment type="caution">
    <text evidence="2">The sequence shown here is derived from an EMBL/GenBank/DDBJ whole genome shotgun (WGS) entry which is preliminary data.</text>
</comment>
<evidence type="ECO:0000313" key="2">
    <source>
        <dbReference type="EMBL" id="KYG61271.1"/>
    </source>
</evidence>
<dbReference type="Proteomes" id="UP000075391">
    <property type="component" value="Unassembled WGS sequence"/>
</dbReference>
<dbReference type="AlphaFoldDB" id="A0A150WED3"/>
<dbReference type="RefSeq" id="WP_063207442.1">
    <property type="nucleotide sequence ID" value="NZ_CP168967.1"/>
</dbReference>
<organism evidence="2 4">
    <name type="scientific">Bdellovibrio bacteriovorus</name>
    <dbReference type="NCBI Taxonomy" id="959"/>
    <lineage>
        <taxon>Bacteria</taxon>
        <taxon>Pseudomonadati</taxon>
        <taxon>Bdellovibrionota</taxon>
        <taxon>Bdellovibrionia</taxon>
        <taxon>Bdellovibrionales</taxon>
        <taxon>Pseudobdellovibrionaceae</taxon>
        <taxon>Bdellovibrio</taxon>
    </lineage>
</organism>
<evidence type="ECO:0000313" key="4">
    <source>
        <dbReference type="Proteomes" id="UP000075391"/>
    </source>
</evidence>
<name>A0A150WED3_BDEBC</name>
<proteinExistence type="predicted"/>